<keyword evidence="3" id="KW-1185">Reference proteome</keyword>
<feature type="region of interest" description="Disordered" evidence="1">
    <location>
        <begin position="93"/>
        <end position="115"/>
    </location>
</feature>
<name>M2ZN50_PSEFD</name>
<evidence type="ECO:0000313" key="3">
    <source>
        <dbReference type="Proteomes" id="UP000016932"/>
    </source>
</evidence>
<feature type="compositionally biased region" description="Low complexity" evidence="1">
    <location>
        <begin position="93"/>
        <end position="106"/>
    </location>
</feature>
<protein>
    <submittedName>
        <fullName evidence="2">Uncharacterized protein</fullName>
    </submittedName>
</protein>
<sequence length="757" mass="84141">MKAGKKTSYLHECSRCGIVACSLCKRKVYSPPEADTTEFRKKRREDAYSPQRTPVDRDSHPSESESNASNHSRLPDTMDPIMRAKLAAISAGSAANMHNISSSSSRTTRKGKGKGLDQDIIDKINHCQLHHTTPPSRTTIEARHDDNQPLLQDYIALSKTNLYMVNHLTRWNAQLDFPNGQGCSASKLQESLALIYRAEFQDNIRRSTGYTLDHDDPLLWTRPNILGALRERLATFYQFAESDANSRTTLMGIDCEMNNGALSELDDLIMAGSLIYSSSAAAPPSVRCQSQPCIENVGSVGETGIPLSSGLGGDYEVASSSIPSDDAGKMSTAGTKSEDPLLEGPEAIILWPTAQQQLSSLESGVVFASKLQPPQRRFAVDVVANGSSRSSPRRAAVRFEKHVRLREPYPLETRPSGRAAESNIKIRMVLRVQTMAQMLARLNRTRRGRDYSTMFTMAFSPAITTSGASQRVGQRSEQRKESLGRTWDNKHRNYIAAGQLKSSGCLPLALVSSPCLMSVPLVFFLHMHNLWLQFSCSLPRSLNQSYTQELMFSSRGLKGQYLLQIHSGLESWSRKPVYSSPHVCYSTSHYTILELQFPISQSARYEVSKVLAGNRGGGSRGQGLPSTRQKVSTQRATDAEDFRIGLLAKPPQGDRMKHVKKNHAVNDASPLVPARHYRRIEAYNLTLKAVEAGWSVCSQLYIPIADLPAESLALGRSATKIVGWTEQRKPESRMIPQNVMQKHCWRPCDLEKWDWAD</sequence>
<dbReference type="GeneID" id="19333750"/>
<dbReference type="RefSeq" id="XP_007929439.1">
    <property type="nucleotide sequence ID" value="XM_007931248.1"/>
</dbReference>
<proteinExistence type="predicted"/>
<feature type="compositionally biased region" description="Basic and acidic residues" evidence="1">
    <location>
        <begin position="54"/>
        <end position="63"/>
    </location>
</feature>
<dbReference type="KEGG" id="pfj:MYCFIDRAFT_177477"/>
<gene>
    <name evidence="2" type="ORF">MYCFIDRAFT_177477</name>
</gene>
<dbReference type="AlphaFoldDB" id="M2ZN50"/>
<feature type="region of interest" description="Disordered" evidence="1">
    <location>
        <begin position="614"/>
        <end position="635"/>
    </location>
</feature>
<feature type="region of interest" description="Disordered" evidence="1">
    <location>
        <begin position="320"/>
        <end position="339"/>
    </location>
</feature>
<dbReference type="EMBL" id="KB446561">
    <property type="protein sequence ID" value="EME80534.1"/>
    <property type="molecule type" value="Genomic_DNA"/>
</dbReference>
<evidence type="ECO:0000256" key="1">
    <source>
        <dbReference type="SAM" id="MobiDB-lite"/>
    </source>
</evidence>
<dbReference type="HOGENOM" id="CLU_368066_0_0_1"/>
<dbReference type="Proteomes" id="UP000016932">
    <property type="component" value="Unassembled WGS sequence"/>
</dbReference>
<feature type="compositionally biased region" description="Polar residues" evidence="1">
    <location>
        <begin position="624"/>
        <end position="635"/>
    </location>
</feature>
<organism evidence="2 3">
    <name type="scientific">Pseudocercospora fijiensis (strain CIRAD86)</name>
    <name type="common">Black leaf streak disease fungus</name>
    <name type="synonym">Mycosphaerella fijiensis</name>
    <dbReference type="NCBI Taxonomy" id="383855"/>
    <lineage>
        <taxon>Eukaryota</taxon>
        <taxon>Fungi</taxon>
        <taxon>Dikarya</taxon>
        <taxon>Ascomycota</taxon>
        <taxon>Pezizomycotina</taxon>
        <taxon>Dothideomycetes</taxon>
        <taxon>Dothideomycetidae</taxon>
        <taxon>Mycosphaerellales</taxon>
        <taxon>Mycosphaerellaceae</taxon>
        <taxon>Pseudocercospora</taxon>
    </lineage>
</organism>
<reference evidence="2 3" key="1">
    <citation type="journal article" date="2012" name="PLoS Pathog.">
        <title>Diverse lifestyles and strategies of plant pathogenesis encoded in the genomes of eighteen Dothideomycetes fungi.</title>
        <authorList>
            <person name="Ohm R.A."/>
            <person name="Feau N."/>
            <person name="Henrissat B."/>
            <person name="Schoch C.L."/>
            <person name="Horwitz B.A."/>
            <person name="Barry K.W."/>
            <person name="Condon B.J."/>
            <person name="Copeland A.C."/>
            <person name="Dhillon B."/>
            <person name="Glaser F."/>
            <person name="Hesse C.N."/>
            <person name="Kosti I."/>
            <person name="LaButti K."/>
            <person name="Lindquist E.A."/>
            <person name="Lucas S."/>
            <person name="Salamov A.A."/>
            <person name="Bradshaw R.E."/>
            <person name="Ciuffetti L."/>
            <person name="Hamelin R.C."/>
            <person name="Kema G.H.J."/>
            <person name="Lawrence C."/>
            <person name="Scott J.A."/>
            <person name="Spatafora J.W."/>
            <person name="Turgeon B.G."/>
            <person name="de Wit P.J.G.M."/>
            <person name="Zhong S."/>
            <person name="Goodwin S.B."/>
            <person name="Grigoriev I.V."/>
        </authorList>
    </citation>
    <scope>NUCLEOTIDE SEQUENCE [LARGE SCALE GENOMIC DNA]</scope>
    <source>
        <strain evidence="2 3">CIRAD86</strain>
    </source>
</reference>
<evidence type="ECO:0000313" key="2">
    <source>
        <dbReference type="EMBL" id="EME80534.1"/>
    </source>
</evidence>
<dbReference type="VEuPathDB" id="FungiDB:MYCFIDRAFT_177477"/>
<feature type="region of interest" description="Disordered" evidence="1">
    <location>
        <begin position="31"/>
        <end position="76"/>
    </location>
</feature>
<accession>M2ZN50</accession>